<accession>A0ABX6KC21</accession>
<evidence type="ECO:0000313" key="2">
    <source>
        <dbReference type="Proteomes" id="UP000501408"/>
    </source>
</evidence>
<keyword evidence="2" id="KW-1185">Reference proteome</keyword>
<protein>
    <submittedName>
        <fullName evidence="1">Uncharacterized protein</fullName>
    </submittedName>
</protein>
<reference evidence="1 2" key="1">
    <citation type="submission" date="2020-03" db="EMBL/GenBank/DDBJ databases">
        <title>Genome mining reveals the biosynthetic pathways of PHA and ectoines of the halophilic strain Salinivibrio costicola M318 isolated from fermented shrimp paste.</title>
        <authorList>
            <person name="Doan T.V."/>
            <person name="Tran L.T."/>
            <person name="Trieu T.A."/>
            <person name="Nguyen Q.V."/>
            <person name="Quach T.N."/>
            <person name="Phi T.Q."/>
            <person name="Kumar S."/>
        </authorList>
    </citation>
    <scope>NUCLEOTIDE SEQUENCE [LARGE SCALE GENOMIC DNA]</scope>
    <source>
        <strain evidence="1 2">M318</strain>
        <plasmid evidence="1 2">pM138.2</plasmid>
    </source>
</reference>
<organism evidence="1 2">
    <name type="scientific">Salinivibrio costicola</name>
    <name type="common">Vibrio costicola</name>
    <dbReference type="NCBI Taxonomy" id="51367"/>
    <lineage>
        <taxon>Bacteria</taxon>
        <taxon>Pseudomonadati</taxon>
        <taxon>Pseudomonadota</taxon>
        <taxon>Gammaproteobacteria</taxon>
        <taxon>Vibrionales</taxon>
        <taxon>Vibrionaceae</taxon>
        <taxon>Salinivibrio</taxon>
    </lineage>
</organism>
<gene>
    <name evidence="1" type="ORF">HBA18_16590</name>
</gene>
<name>A0ABX6KC21_SALCS</name>
<proteinExistence type="predicted"/>
<keyword evidence="1" id="KW-0614">Plasmid</keyword>
<sequence>MRHKDAEQRITLDFERDELPVTLHEWLNNEDSRLAYYFQLGRGYYILTIDFCELSLRENPCSARYIVSAAINKNGSKHIPHIIRDISIPDIFSCERTNELIDFLQIVSALHHRLPSH</sequence>
<dbReference type="RefSeq" id="WP_167315480.1">
    <property type="nucleotide sequence ID" value="NZ_CP050269.1"/>
</dbReference>
<evidence type="ECO:0000313" key="1">
    <source>
        <dbReference type="EMBL" id="QIR08046.1"/>
    </source>
</evidence>
<dbReference type="EMBL" id="CP050269">
    <property type="protein sequence ID" value="QIR08046.1"/>
    <property type="molecule type" value="Genomic_DNA"/>
</dbReference>
<geneLocation type="plasmid" evidence="1 2">
    <name>pM138.2</name>
</geneLocation>
<dbReference type="Proteomes" id="UP000501408">
    <property type="component" value="Plasmid pM138.2"/>
</dbReference>